<dbReference type="AlphaFoldDB" id="K1N1Z7"/>
<dbReference type="InterPro" id="IPR027417">
    <property type="entry name" value="P-loop_NTPase"/>
</dbReference>
<dbReference type="CDD" id="cd17919">
    <property type="entry name" value="DEXHc_Snf"/>
    <property type="match status" value="1"/>
</dbReference>
<dbReference type="Pfam" id="PF00176">
    <property type="entry name" value="SNF2-rel_dom"/>
    <property type="match status" value="1"/>
</dbReference>
<proteinExistence type="predicted"/>
<evidence type="ECO:0000313" key="3">
    <source>
        <dbReference type="Proteomes" id="UP000004722"/>
    </source>
</evidence>
<dbReference type="GO" id="GO:0005524">
    <property type="term" value="F:ATP binding"/>
    <property type="evidence" value="ECO:0007669"/>
    <property type="project" value="InterPro"/>
</dbReference>
<dbReference type="InterPro" id="IPR038718">
    <property type="entry name" value="SNF2-like_sf"/>
</dbReference>
<accession>K1N1Z7</accession>
<dbReference type="Proteomes" id="UP000004722">
    <property type="component" value="Unassembled WGS sequence"/>
</dbReference>
<feature type="domain" description="Helicase ATP-binding" evidence="1">
    <location>
        <begin position="494"/>
        <end position="654"/>
    </location>
</feature>
<dbReference type="PANTHER" id="PTHR10799">
    <property type="entry name" value="SNF2/RAD54 HELICASE FAMILY"/>
    <property type="match status" value="1"/>
</dbReference>
<dbReference type="HOGENOM" id="CLU_000315_17_4_9"/>
<dbReference type="InterPro" id="IPR000330">
    <property type="entry name" value="SNF2_N"/>
</dbReference>
<evidence type="ECO:0000313" key="2">
    <source>
        <dbReference type="EMBL" id="EKB62324.1"/>
    </source>
</evidence>
<sequence length="706" mass="81975">MNSNEINQLAKDLFNAKVYLNEQLLPNLKLTIKQRVDEYKQRDYERYQADIPAELYQITLDGIPTLSNHVLKTRLFQNYIPLFYNAGGKSIPKETAELFWLEQISLQIEKYLDQYGNQLSELEKVLNQLEHNDLGTLINIFQSRQVKQETKQNIQLIEDNYDLIEDFISQVVFWKDEFHGDIPVKEKVKKSKQFYLDALYQTMHPHVDRLLSHGDVFITWVLNQVNAIVSNLKEHSYPVYHEQMIRLWNKLQKEQATKDIASYSIRLLGSNEPNFPNLDSLIADNVTLQDLAIFSPQELKAQYAMPLIDTEKIITKAKQVVEKLSKEAFPIFNAESLTADKLRFLSLLKFCNNYSFKQKAQEKQIIQSYRSLLRAKSVRDSIAITNYDLNFVSTYDYIDWHKATQSIYQSALVIHQAGDNLKFDELPDNSLKRIKADFIANGAIYFSLIEKLTGQGKNQITATLPKAIVEQVNHFPLITKDLSVNMRAYQDFGTKYILSYRNVLLGDEMGLGKTIQAIGVINHLYQIGSRYAIVVCPLSILENWKIEIHKWSKLPTYVFRNVKRDKEYQSWLDQGGVLLTNYEQCSRLIEKKDLGQLDILIVDEAHYIKNPEAKRSQNVYLLANKASYKLFMTGTPLENNVSEMKQLIQALNPALSQKIRNAFNAGQLSDSKFKEMIATVYLRRKRKEVLKELPKMSIIERWSTFN</sequence>
<gene>
    <name evidence="2" type="ORF">HMPREF9249_02338</name>
</gene>
<dbReference type="Gene3D" id="3.40.50.10810">
    <property type="entry name" value="Tandem AAA-ATPase domain"/>
    <property type="match status" value="1"/>
</dbReference>
<dbReference type="OrthoDB" id="9802848at2"/>
<organism evidence="2 3">
    <name type="scientific">Lactobacillus crispatus FB077-07</name>
    <dbReference type="NCBI Taxonomy" id="883092"/>
    <lineage>
        <taxon>Bacteria</taxon>
        <taxon>Bacillati</taxon>
        <taxon>Bacillota</taxon>
        <taxon>Bacilli</taxon>
        <taxon>Lactobacillales</taxon>
        <taxon>Lactobacillaceae</taxon>
        <taxon>Lactobacillus</taxon>
    </lineage>
</organism>
<dbReference type="SMART" id="SM00487">
    <property type="entry name" value="DEXDc"/>
    <property type="match status" value="1"/>
</dbReference>
<dbReference type="EMBL" id="AGZG01000114">
    <property type="protein sequence ID" value="EKB62324.1"/>
    <property type="molecule type" value="Genomic_DNA"/>
</dbReference>
<dbReference type="PATRIC" id="fig|883092.3.peg.2323"/>
<dbReference type="RefSeq" id="WP_005729813.1">
    <property type="nucleotide sequence ID" value="NZ_JH932275.1"/>
</dbReference>
<protein>
    <recommendedName>
        <fullName evidence="1">Helicase ATP-binding domain-containing protein</fullName>
    </recommendedName>
</protein>
<name>K1N1Z7_9LACO</name>
<reference evidence="2 3" key="1">
    <citation type="submission" date="2012-07" db="EMBL/GenBank/DDBJ databases">
        <title>The Genome Sequence of Lactobacillus crispatus FB077-07.</title>
        <authorList>
            <consortium name="The Broad Institute Genome Sequencing Platform"/>
            <person name="Earl A."/>
            <person name="Ward D."/>
            <person name="Feldgarden M."/>
            <person name="Gevers D."/>
            <person name="Saerens B."/>
            <person name="Vaneechoutte M."/>
            <person name="Walker B."/>
            <person name="Young S.K."/>
            <person name="Zeng Q."/>
            <person name="Gargeya S."/>
            <person name="Fitzgerald M."/>
            <person name="Haas B."/>
            <person name="Abouelleil A."/>
            <person name="Alvarado L."/>
            <person name="Arachchi H.M."/>
            <person name="Berlin A.M."/>
            <person name="Chapman S.B."/>
            <person name="Goldberg J."/>
            <person name="Griggs A."/>
            <person name="Gujja S."/>
            <person name="Hansen M."/>
            <person name="Howarth C."/>
            <person name="Imamovic A."/>
            <person name="Larimer J."/>
            <person name="McCowen C."/>
            <person name="Montmayeur A."/>
            <person name="Murphy C."/>
            <person name="Neiman D."/>
            <person name="Pearson M."/>
            <person name="Priest M."/>
            <person name="Roberts A."/>
            <person name="Saif S."/>
            <person name="Shea T."/>
            <person name="Sisk P."/>
            <person name="Sykes S."/>
            <person name="Wortman J."/>
            <person name="Nusbaum C."/>
            <person name="Birren B."/>
        </authorList>
    </citation>
    <scope>NUCLEOTIDE SEQUENCE [LARGE SCALE GENOMIC DNA]</scope>
    <source>
        <strain evidence="2 3">FB077-07</strain>
    </source>
</reference>
<dbReference type="PROSITE" id="PS51192">
    <property type="entry name" value="HELICASE_ATP_BIND_1"/>
    <property type="match status" value="1"/>
</dbReference>
<dbReference type="InterPro" id="IPR014001">
    <property type="entry name" value="Helicase_ATP-bd"/>
</dbReference>
<evidence type="ECO:0000259" key="1">
    <source>
        <dbReference type="PROSITE" id="PS51192"/>
    </source>
</evidence>
<comment type="caution">
    <text evidence="2">The sequence shown here is derived from an EMBL/GenBank/DDBJ whole genome shotgun (WGS) entry which is preliminary data.</text>
</comment>
<dbReference type="SUPFAM" id="SSF52540">
    <property type="entry name" value="P-loop containing nucleoside triphosphate hydrolases"/>
    <property type="match status" value="1"/>
</dbReference>